<evidence type="ECO:0000313" key="4">
    <source>
        <dbReference type="Proteomes" id="UP000077667"/>
    </source>
</evidence>
<evidence type="ECO:0000259" key="2">
    <source>
        <dbReference type="PROSITE" id="PS51459"/>
    </source>
</evidence>
<organism evidence="3 4">
    <name type="scientific">Niabella ginsenosidivorans</name>
    <dbReference type="NCBI Taxonomy" id="1176587"/>
    <lineage>
        <taxon>Bacteria</taxon>
        <taxon>Pseudomonadati</taxon>
        <taxon>Bacteroidota</taxon>
        <taxon>Chitinophagia</taxon>
        <taxon>Chitinophagales</taxon>
        <taxon>Chitinophagaceae</taxon>
        <taxon>Niabella</taxon>
    </lineage>
</organism>
<dbReference type="STRING" id="1176587.A8C56_03765"/>
<feature type="active site" evidence="1">
    <location>
        <position position="133"/>
    </location>
</feature>
<dbReference type="PANTHER" id="PTHR13504">
    <property type="entry name" value="FIDO DOMAIN-CONTAINING PROTEIN DDB_G0283145"/>
    <property type="match status" value="1"/>
</dbReference>
<accession>A0A1A9HYQ7</accession>
<feature type="domain" description="Fido" evidence="2">
    <location>
        <begin position="59"/>
        <end position="198"/>
    </location>
</feature>
<dbReference type="Pfam" id="PF02661">
    <property type="entry name" value="Fic"/>
    <property type="match status" value="1"/>
</dbReference>
<keyword evidence="4" id="KW-1185">Reference proteome</keyword>
<sequence>MGLDLTYIAGQTPLSEDEKEGLKIPTIATKGELDEFEQQNIEQAVEWALSRTFSLGQIFREQFIKNVHRRMLGNVWKWAGDFRTTNKNIGVDKWQIATSLKGLLDDAQYWINRQVFSPAEIAIRFKHRLVSIHCFPNGNGRHSRLMADILIKALDKQIAFSWGAGDLGHKGHLRDAYLAAVKAADKDDIKPLLIFANPQAGKPAG</sequence>
<dbReference type="OrthoDB" id="9813719at2"/>
<dbReference type="PANTHER" id="PTHR13504:SF39">
    <property type="entry name" value="CELL FILAMENTATION PROTEIN"/>
    <property type="match status" value="1"/>
</dbReference>
<dbReference type="InterPro" id="IPR003812">
    <property type="entry name" value="Fido"/>
</dbReference>
<dbReference type="NCBIfam" id="TIGR02613">
    <property type="entry name" value="mob_myst_B"/>
    <property type="match status" value="1"/>
</dbReference>
<dbReference type="InterPro" id="IPR040198">
    <property type="entry name" value="Fido_containing"/>
</dbReference>
<evidence type="ECO:0000313" key="3">
    <source>
        <dbReference type="EMBL" id="ANH80215.1"/>
    </source>
</evidence>
<name>A0A1A9HYQ7_9BACT</name>
<dbReference type="RefSeq" id="WP_067752246.1">
    <property type="nucleotide sequence ID" value="NZ_CP015772.1"/>
</dbReference>
<dbReference type="SUPFAM" id="SSF140931">
    <property type="entry name" value="Fic-like"/>
    <property type="match status" value="1"/>
</dbReference>
<dbReference type="PROSITE" id="PS51459">
    <property type="entry name" value="FIDO"/>
    <property type="match status" value="1"/>
</dbReference>
<protein>
    <submittedName>
        <fullName evidence="3">Cell filamentation protein Fic</fullName>
    </submittedName>
</protein>
<reference evidence="3 4" key="1">
    <citation type="submission" date="2016-05" db="EMBL/GenBank/DDBJ databases">
        <title>Niabella ginsenosidivorans BS26 whole genome sequencing.</title>
        <authorList>
            <person name="Im W.T."/>
            <person name="Siddiqi M.Z."/>
        </authorList>
    </citation>
    <scope>NUCLEOTIDE SEQUENCE [LARGE SCALE GENOMIC DNA]</scope>
    <source>
        <strain evidence="3 4">BS26</strain>
    </source>
</reference>
<dbReference type="Gene3D" id="1.10.3290.10">
    <property type="entry name" value="Fido-like domain"/>
    <property type="match status" value="1"/>
</dbReference>
<dbReference type="InterPro" id="IPR013436">
    <property type="entry name" value="Mobile_mystery_prot_B"/>
</dbReference>
<proteinExistence type="predicted"/>
<gene>
    <name evidence="3" type="ORF">A8C56_03765</name>
</gene>
<evidence type="ECO:0000256" key="1">
    <source>
        <dbReference type="PIRSR" id="PIRSR640198-1"/>
    </source>
</evidence>
<dbReference type="InterPro" id="IPR036597">
    <property type="entry name" value="Fido-like_dom_sf"/>
</dbReference>
<dbReference type="EMBL" id="CP015772">
    <property type="protein sequence ID" value="ANH80215.1"/>
    <property type="molecule type" value="Genomic_DNA"/>
</dbReference>
<dbReference type="Proteomes" id="UP000077667">
    <property type="component" value="Chromosome"/>
</dbReference>
<dbReference type="KEGG" id="nia:A8C56_03765"/>
<dbReference type="AlphaFoldDB" id="A0A1A9HYQ7"/>